<feature type="transmembrane region" description="Helical" evidence="11">
    <location>
        <begin position="54"/>
        <end position="73"/>
    </location>
</feature>
<feature type="transmembrane region" description="Helical" evidence="11">
    <location>
        <begin position="93"/>
        <end position="113"/>
    </location>
</feature>
<evidence type="ECO:0000256" key="4">
    <source>
        <dbReference type="ARBA" id="ARBA00022989"/>
    </source>
</evidence>
<proteinExistence type="inferred from homology"/>
<protein>
    <recommendedName>
        <fullName evidence="12">G-protein coupled receptors family 1 profile domain-containing protein</fullName>
    </recommendedName>
</protein>
<feature type="transmembrane region" description="Helical" evidence="11">
    <location>
        <begin position="20"/>
        <end position="42"/>
    </location>
</feature>
<keyword evidence="14" id="KW-1185">Reference proteome</keyword>
<dbReference type="FunFam" id="1.20.1070.10:FF:000634">
    <property type="entry name" value="Uncharacterized protein"/>
    <property type="match status" value="1"/>
</dbReference>
<evidence type="ECO:0000313" key="14">
    <source>
        <dbReference type="Proteomes" id="UP000007110"/>
    </source>
</evidence>
<dbReference type="PANTHER" id="PTHR24248:SF120">
    <property type="entry name" value="G-PROTEIN COUPLED RECEPTORS FAMILY 1 PROFILE DOMAIN-CONTAINING PROTEIN"/>
    <property type="match status" value="1"/>
</dbReference>
<sequence>MQKKKKKKKKKKIEEADTGSVILIGIIAVTVIGNVFVVVAFFRDARIRSTAANFFILNLAITDLSVGTVVMTMNLADIIKDHWPFGETFCKLWSTFEFTLTLMSTITMLLISWDRYCLLTMGIGYKTYQTQKRIGAVLSFFWMACLVFYGTLAFGWKGLFGKGKSTIDYSTQCEMEFLTNVNATVVVNVIEFVIPFTLLLILNVLVYIRIRRRSVGVIGDSQNNRQTVKPRNSDITIPVCVPETEGNRSVREGVKICFSISTIAVSPKHSSSKEPYGDNGGHHEDTSARHVLKDSKSRLFRSMQSSVINGNVGVRTSSLHQPVVGKDQTNGRSAATKTKGALSKHRKAALVLTILSCCYFLCYTPYNICSIVYAICKFECENKLVWEVTSYLLWCNSAINPFIYAATNVHFRRNFRRFLFLDRWSCDVNTCKVKGHRGNPDTPLIAETEHETRQ</sequence>
<organism evidence="13 14">
    <name type="scientific">Strongylocentrotus purpuratus</name>
    <name type="common">Purple sea urchin</name>
    <dbReference type="NCBI Taxonomy" id="7668"/>
    <lineage>
        <taxon>Eukaryota</taxon>
        <taxon>Metazoa</taxon>
        <taxon>Echinodermata</taxon>
        <taxon>Eleutherozoa</taxon>
        <taxon>Echinozoa</taxon>
        <taxon>Echinoidea</taxon>
        <taxon>Euechinoidea</taxon>
        <taxon>Echinacea</taxon>
        <taxon>Camarodonta</taxon>
        <taxon>Echinidea</taxon>
        <taxon>Strongylocentrotidae</taxon>
        <taxon>Strongylocentrotus</taxon>
    </lineage>
</organism>
<dbReference type="GeneID" id="105440358"/>
<dbReference type="EnsemblMetazoa" id="XM_030988346">
    <property type="protein sequence ID" value="XP_030844206"/>
    <property type="gene ID" value="LOC105440358"/>
</dbReference>
<keyword evidence="3 9" id="KW-0812">Transmembrane</keyword>
<feature type="transmembrane region" description="Helical" evidence="11">
    <location>
        <begin position="185"/>
        <end position="208"/>
    </location>
</feature>
<keyword evidence="6 11" id="KW-0472">Membrane</keyword>
<dbReference type="PANTHER" id="PTHR24248">
    <property type="entry name" value="ADRENERGIC RECEPTOR-RELATED G-PROTEIN COUPLED RECEPTOR"/>
    <property type="match status" value="1"/>
</dbReference>
<evidence type="ECO:0000256" key="1">
    <source>
        <dbReference type="ARBA" id="ARBA00004651"/>
    </source>
</evidence>
<dbReference type="KEGG" id="spu:105440358"/>
<feature type="region of interest" description="Disordered" evidence="10">
    <location>
        <begin position="267"/>
        <end position="287"/>
    </location>
</feature>
<dbReference type="GO" id="GO:0045202">
    <property type="term" value="C:synapse"/>
    <property type="evidence" value="ECO:0000318"/>
    <property type="project" value="GO_Central"/>
</dbReference>
<dbReference type="OMA" id="TLAFGWK"/>
<dbReference type="Pfam" id="PF00001">
    <property type="entry name" value="7tm_1"/>
    <property type="match status" value="1"/>
</dbReference>
<evidence type="ECO:0000256" key="2">
    <source>
        <dbReference type="ARBA" id="ARBA00022475"/>
    </source>
</evidence>
<dbReference type="GO" id="GO:0016907">
    <property type="term" value="F:G protein-coupled acetylcholine receptor activity"/>
    <property type="evidence" value="ECO:0000318"/>
    <property type="project" value="GO_Central"/>
</dbReference>
<keyword evidence="4 11" id="KW-1133">Transmembrane helix</keyword>
<keyword evidence="2" id="KW-1003">Cell membrane</keyword>
<dbReference type="SUPFAM" id="SSF81321">
    <property type="entry name" value="Family A G protein-coupled receptor-like"/>
    <property type="match status" value="1"/>
</dbReference>
<evidence type="ECO:0000256" key="5">
    <source>
        <dbReference type="ARBA" id="ARBA00023040"/>
    </source>
</evidence>
<evidence type="ECO:0000256" key="9">
    <source>
        <dbReference type="RuleBase" id="RU000688"/>
    </source>
</evidence>
<keyword evidence="5 9" id="KW-0297">G-protein coupled receptor</keyword>
<dbReference type="PROSITE" id="PS50262">
    <property type="entry name" value="G_PROTEIN_RECEP_F1_2"/>
    <property type="match status" value="1"/>
</dbReference>
<feature type="domain" description="G-protein coupled receptors family 1 profile" evidence="12">
    <location>
        <begin position="33"/>
        <end position="404"/>
    </location>
</feature>
<keyword evidence="7 9" id="KW-0675">Receptor</keyword>
<evidence type="ECO:0000256" key="8">
    <source>
        <dbReference type="ARBA" id="ARBA00023224"/>
    </source>
</evidence>
<dbReference type="Proteomes" id="UP000007110">
    <property type="component" value="Unassembled WGS sequence"/>
</dbReference>
<dbReference type="GO" id="GO:0007268">
    <property type="term" value="P:chemical synaptic transmission"/>
    <property type="evidence" value="ECO:0000318"/>
    <property type="project" value="GO_Central"/>
</dbReference>
<keyword evidence="8 9" id="KW-0807">Transducer</keyword>
<dbReference type="AlphaFoldDB" id="A0A7M7T079"/>
<dbReference type="OrthoDB" id="10071887at2759"/>
<dbReference type="RefSeq" id="XP_030844206.1">
    <property type="nucleotide sequence ID" value="XM_030988346.1"/>
</dbReference>
<dbReference type="PROSITE" id="PS00237">
    <property type="entry name" value="G_PROTEIN_RECEP_F1_1"/>
    <property type="match status" value="1"/>
</dbReference>
<dbReference type="GO" id="GO:0005886">
    <property type="term" value="C:plasma membrane"/>
    <property type="evidence" value="ECO:0000318"/>
    <property type="project" value="GO_Central"/>
</dbReference>
<dbReference type="InterPro" id="IPR017452">
    <property type="entry name" value="GPCR_Rhodpsn_7TM"/>
</dbReference>
<evidence type="ECO:0000256" key="7">
    <source>
        <dbReference type="ARBA" id="ARBA00023170"/>
    </source>
</evidence>
<dbReference type="InParanoid" id="A0A7M7T079"/>
<dbReference type="Gene3D" id="1.20.1070.10">
    <property type="entry name" value="Rhodopsin 7-helix transmembrane proteins"/>
    <property type="match status" value="2"/>
</dbReference>
<accession>A0A7M7T079</accession>
<feature type="compositionally biased region" description="Basic and acidic residues" evidence="10">
    <location>
        <begin position="271"/>
        <end position="287"/>
    </location>
</feature>
<dbReference type="FunCoup" id="A0A7M7T079">
    <property type="interactions" value="301"/>
</dbReference>
<dbReference type="FunFam" id="1.20.1070.10:FF:000719">
    <property type="entry name" value="Uncharacterized protein"/>
    <property type="match status" value="1"/>
</dbReference>
<dbReference type="PRINTS" id="PR00237">
    <property type="entry name" value="GPCRRHODOPSN"/>
</dbReference>
<dbReference type="GO" id="GO:0030425">
    <property type="term" value="C:dendrite"/>
    <property type="evidence" value="ECO:0000318"/>
    <property type="project" value="GO_Central"/>
</dbReference>
<dbReference type="GO" id="GO:0007187">
    <property type="term" value="P:G protein-coupled receptor signaling pathway, coupled to cyclic nucleotide second messenger"/>
    <property type="evidence" value="ECO:0000318"/>
    <property type="project" value="GO_Central"/>
</dbReference>
<dbReference type="InterPro" id="IPR000276">
    <property type="entry name" value="GPCR_Rhodpsn"/>
</dbReference>
<evidence type="ECO:0000256" key="3">
    <source>
        <dbReference type="ARBA" id="ARBA00022692"/>
    </source>
</evidence>
<comment type="similarity">
    <text evidence="9">Belongs to the G-protein coupled receptor 1 family.</text>
</comment>
<evidence type="ECO:0000313" key="13">
    <source>
        <dbReference type="EnsemblMetazoa" id="XP_030844206"/>
    </source>
</evidence>
<dbReference type="GO" id="GO:0007197">
    <property type="term" value="P:adenylate cyclase-inhibiting G protein-coupled acetylcholine receptor signaling pathway"/>
    <property type="evidence" value="ECO:0000318"/>
    <property type="project" value="GO_Central"/>
</dbReference>
<reference evidence="13" key="2">
    <citation type="submission" date="2021-01" db="UniProtKB">
        <authorList>
            <consortium name="EnsemblMetazoa"/>
        </authorList>
    </citation>
    <scope>IDENTIFICATION</scope>
</reference>
<evidence type="ECO:0000256" key="10">
    <source>
        <dbReference type="SAM" id="MobiDB-lite"/>
    </source>
</evidence>
<evidence type="ECO:0000256" key="11">
    <source>
        <dbReference type="SAM" id="Phobius"/>
    </source>
</evidence>
<feature type="transmembrane region" description="Helical" evidence="11">
    <location>
        <begin position="348"/>
        <end position="366"/>
    </location>
</feature>
<name>A0A7M7T079_STRPU</name>
<reference evidence="14" key="1">
    <citation type="submission" date="2015-02" db="EMBL/GenBank/DDBJ databases">
        <title>Genome sequencing for Strongylocentrotus purpuratus.</title>
        <authorList>
            <person name="Murali S."/>
            <person name="Liu Y."/>
            <person name="Vee V."/>
            <person name="English A."/>
            <person name="Wang M."/>
            <person name="Skinner E."/>
            <person name="Han Y."/>
            <person name="Muzny D.M."/>
            <person name="Worley K.C."/>
            <person name="Gibbs R.A."/>
        </authorList>
    </citation>
    <scope>NUCLEOTIDE SEQUENCE</scope>
</reference>
<evidence type="ECO:0000259" key="12">
    <source>
        <dbReference type="PROSITE" id="PS50262"/>
    </source>
</evidence>
<feature type="transmembrane region" description="Helical" evidence="11">
    <location>
        <begin position="134"/>
        <end position="156"/>
    </location>
</feature>
<evidence type="ECO:0000256" key="6">
    <source>
        <dbReference type="ARBA" id="ARBA00023136"/>
    </source>
</evidence>
<comment type="subcellular location">
    <subcellularLocation>
        <location evidence="1">Cell membrane</location>
        <topology evidence="1">Multi-pass membrane protein</topology>
    </subcellularLocation>
</comment>